<dbReference type="AlphaFoldDB" id="A0AAN7P1W9"/>
<protein>
    <submittedName>
        <fullName evidence="2">Uncharacterized protein</fullName>
    </submittedName>
</protein>
<feature type="region of interest" description="Disordered" evidence="1">
    <location>
        <begin position="118"/>
        <end position="152"/>
    </location>
</feature>
<keyword evidence="3" id="KW-1185">Reference proteome</keyword>
<dbReference type="EMBL" id="JARPUR010000005">
    <property type="protein sequence ID" value="KAK4875274.1"/>
    <property type="molecule type" value="Genomic_DNA"/>
</dbReference>
<feature type="compositionally biased region" description="Basic and acidic residues" evidence="1">
    <location>
        <begin position="122"/>
        <end position="132"/>
    </location>
</feature>
<feature type="compositionally biased region" description="Basic and acidic residues" evidence="1">
    <location>
        <begin position="70"/>
        <end position="83"/>
    </location>
</feature>
<evidence type="ECO:0000256" key="1">
    <source>
        <dbReference type="SAM" id="MobiDB-lite"/>
    </source>
</evidence>
<accession>A0AAN7P1W9</accession>
<reference evidence="3" key="1">
    <citation type="submission" date="2023-01" db="EMBL/GenBank/DDBJ databases">
        <title>Key to firefly adult light organ development and bioluminescence: homeobox transcription factors regulate luciferase expression and transportation to peroxisome.</title>
        <authorList>
            <person name="Fu X."/>
        </authorList>
    </citation>
    <scope>NUCLEOTIDE SEQUENCE [LARGE SCALE GENOMIC DNA]</scope>
</reference>
<sequence length="384" mass="43912">MWRNDRRVLTQAELESKVEKIVNGKDSDVDQTSGSESEEDVVKWEDIDSEDQENISTDDKDDDNSSQSIAREDSKAESKQLEKETKTKYGNQCLKLEVKMEQTVKRLLKAMSFSLTHKRTRREGSQEDDIGKELGSPIRTAPLHSTEANCPSSSKTSRTLPVCKWGVTFKVDSSPNKLYKFLMRLEELLLAREVRKEDLFLSAVDLFTGPAIGWFRAKRKGLKNCYFVLDKSIMARKNLSEAELVAALEEILTEKDESPTDSMDSDEYSHHVPEASDIASDVSVEVLSEDADLSEDEDLSEGDQGKQKLFGKNSYEWSTQVPTKRGRPLARNYVFESRQVKGAGKNEKTYLEAWDKLYQQLFIILKLQTWNFLIIRLDLYCVFL</sequence>
<gene>
    <name evidence="2" type="ORF">RN001_011696</name>
</gene>
<evidence type="ECO:0000313" key="3">
    <source>
        <dbReference type="Proteomes" id="UP001353858"/>
    </source>
</evidence>
<dbReference type="Proteomes" id="UP001353858">
    <property type="component" value="Unassembled WGS sequence"/>
</dbReference>
<feature type="region of interest" description="Disordered" evidence="1">
    <location>
        <begin position="21"/>
        <end position="83"/>
    </location>
</feature>
<evidence type="ECO:0000313" key="2">
    <source>
        <dbReference type="EMBL" id="KAK4875274.1"/>
    </source>
</evidence>
<name>A0AAN7P1W9_9COLE</name>
<organism evidence="2 3">
    <name type="scientific">Aquatica leii</name>
    <dbReference type="NCBI Taxonomy" id="1421715"/>
    <lineage>
        <taxon>Eukaryota</taxon>
        <taxon>Metazoa</taxon>
        <taxon>Ecdysozoa</taxon>
        <taxon>Arthropoda</taxon>
        <taxon>Hexapoda</taxon>
        <taxon>Insecta</taxon>
        <taxon>Pterygota</taxon>
        <taxon>Neoptera</taxon>
        <taxon>Endopterygota</taxon>
        <taxon>Coleoptera</taxon>
        <taxon>Polyphaga</taxon>
        <taxon>Elateriformia</taxon>
        <taxon>Elateroidea</taxon>
        <taxon>Lampyridae</taxon>
        <taxon>Luciolinae</taxon>
        <taxon>Aquatica</taxon>
    </lineage>
</organism>
<comment type="caution">
    <text evidence="2">The sequence shown here is derived from an EMBL/GenBank/DDBJ whole genome shotgun (WGS) entry which is preliminary data.</text>
</comment>
<proteinExistence type="predicted"/>